<sequence length="477" mass="48813">MRDTQADEAELGFWRRVIHYRWRGVLATVVVATLLAVTAMMLFSPGYTATAKLSVTGADAAAERQFLGGGAVRDSMTERLGSAPEVTVAGSDGESLLTVSATAATPAEAVEVANTYTEIAITERARAIAEERARTQSVFDERIAAIDARRAQAPPPAEAAALDQQRIAYEESAAAARAVAPAAVPVVVDPASPSGVTSPDLLTVGAGAALLALVAGLAAAGAAEHGDQRVRTAAGAASALSGPPLGSVPGAVEPGRLGGWWRSVSRLQRTGDPAEPGSAASDAIGLVRQRLQNRGQLKPHDAVVVFAVDPRDAPHATAVAVDLCRSVTRVGRSVLLVAADLRGGDGCLARLHVYSEGPGLSEVLHGHDATQAVQATTTDGLTVLPAGEPAVSPFDVLQGERFGTVLAELRLTADLLVVAAPPLAAHPDALAVADAVDSRVAVVGPNARGPVLDQGMLELEHNGVTLDGVVFAGRART</sequence>
<dbReference type="PANTHER" id="PTHR32309:SF31">
    <property type="entry name" value="CAPSULAR EXOPOLYSACCHARIDE FAMILY"/>
    <property type="match status" value="1"/>
</dbReference>
<evidence type="ECO:0000256" key="1">
    <source>
        <dbReference type="SAM" id="Phobius"/>
    </source>
</evidence>
<protein>
    <submittedName>
        <fullName evidence="2">Tyrosine-protein kinase wzc</fullName>
        <ecNumber evidence="2">2.7.10.-</ecNumber>
    </submittedName>
</protein>
<keyword evidence="1" id="KW-0812">Transmembrane</keyword>
<dbReference type="Proteomes" id="UP000194360">
    <property type="component" value="Unassembled WGS sequence"/>
</dbReference>
<comment type="caution">
    <text evidence="2">The sequence shown here is derived from an EMBL/GenBank/DDBJ whole genome shotgun (WGS) entry which is preliminary data.</text>
</comment>
<name>A0A1Y2N878_PSEAH</name>
<dbReference type="STRING" id="2074.BG845_00599"/>
<keyword evidence="2" id="KW-0808">Transferase</keyword>
<dbReference type="PANTHER" id="PTHR32309">
    <property type="entry name" value="TYROSINE-PROTEIN KINASE"/>
    <property type="match status" value="1"/>
</dbReference>
<dbReference type="AlphaFoldDB" id="A0A1Y2N878"/>
<feature type="transmembrane region" description="Helical" evidence="1">
    <location>
        <begin position="24"/>
        <end position="43"/>
    </location>
</feature>
<keyword evidence="1" id="KW-0472">Membrane</keyword>
<keyword evidence="3" id="KW-1185">Reference proteome</keyword>
<dbReference type="RefSeq" id="WP_085910918.1">
    <property type="nucleotide sequence ID" value="NZ_AP018920.1"/>
</dbReference>
<keyword evidence="1" id="KW-1133">Transmembrane helix</keyword>
<dbReference type="InterPro" id="IPR027417">
    <property type="entry name" value="P-loop_NTPase"/>
</dbReference>
<accession>A0A1Y2N878</accession>
<dbReference type="Gene3D" id="3.40.50.300">
    <property type="entry name" value="P-loop containing nucleotide triphosphate hydrolases"/>
    <property type="match status" value="1"/>
</dbReference>
<dbReference type="GO" id="GO:0016301">
    <property type="term" value="F:kinase activity"/>
    <property type="evidence" value="ECO:0007669"/>
    <property type="project" value="UniProtKB-KW"/>
</dbReference>
<organism evidence="2 3">
    <name type="scientific">Pseudonocardia autotrophica</name>
    <name type="common">Amycolata autotrophica</name>
    <name type="synonym">Nocardia autotrophica</name>
    <dbReference type="NCBI Taxonomy" id="2074"/>
    <lineage>
        <taxon>Bacteria</taxon>
        <taxon>Bacillati</taxon>
        <taxon>Actinomycetota</taxon>
        <taxon>Actinomycetes</taxon>
        <taxon>Pseudonocardiales</taxon>
        <taxon>Pseudonocardiaceae</taxon>
        <taxon>Pseudonocardia</taxon>
    </lineage>
</organism>
<reference evidence="2 3" key="1">
    <citation type="submission" date="2016-09" db="EMBL/GenBank/DDBJ databases">
        <title>Pseudonocardia autotrophica DSM535, a candidate organism with high potential of specific P450 cytochromes.</title>
        <authorList>
            <person name="Grumaz C."/>
            <person name="Vainshtein Y."/>
            <person name="Kirstahler P."/>
            <person name="Sohn K."/>
        </authorList>
    </citation>
    <scope>NUCLEOTIDE SEQUENCE [LARGE SCALE GENOMIC DNA]</scope>
    <source>
        <strain evidence="2 3">DSM 535</strain>
    </source>
</reference>
<dbReference type="InterPro" id="IPR050445">
    <property type="entry name" value="Bact_polysacc_biosynth/exp"/>
</dbReference>
<dbReference type="EMBL" id="MIGB01000002">
    <property type="protein sequence ID" value="OSY43653.1"/>
    <property type="molecule type" value="Genomic_DNA"/>
</dbReference>
<evidence type="ECO:0000313" key="2">
    <source>
        <dbReference type="EMBL" id="OSY43653.1"/>
    </source>
</evidence>
<proteinExistence type="predicted"/>
<dbReference type="SUPFAM" id="SSF52540">
    <property type="entry name" value="P-loop containing nucleoside triphosphate hydrolases"/>
    <property type="match status" value="1"/>
</dbReference>
<dbReference type="EC" id="2.7.10.-" evidence="2"/>
<keyword evidence="2" id="KW-0418">Kinase</keyword>
<evidence type="ECO:0000313" key="3">
    <source>
        <dbReference type="Proteomes" id="UP000194360"/>
    </source>
</evidence>
<gene>
    <name evidence="2" type="primary">wzc</name>
    <name evidence="2" type="ORF">BG845_00599</name>
</gene>